<evidence type="ECO:0000313" key="4">
    <source>
        <dbReference type="RefSeq" id="XP_012942985.1"/>
    </source>
</evidence>
<feature type="compositionally biased region" description="Basic and acidic residues" evidence="1">
    <location>
        <begin position="147"/>
        <end position="162"/>
    </location>
</feature>
<evidence type="ECO:0000313" key="5">
    <source>
        <dbReference type="RefSeq" id="XP_035828063.1"/>
    </source>
</evidence>
<sequence length="363" mass="40360">MGRRKVVTIAFLIGLTLVNILLARFVIRPLRTRQSELLNRLKTPVAPATSKKQVLVVQDIHPIKHLEEAGAIPKQTLDQLSEPANSEHHNQNVAQNSPKDPTFSDLNNAAAGDPDNLGNLPLDELDNAGLQNLKWNLEQLKMALNKKKSESQKEESQYKPDESGVFFSEGHKQEKSPTEFFENGKSILQIMKIYPKAPEEAAQLEYQPQSFSHSPAKGKDSVFRNTAGLFERLKKEQTVQLNLNNSDDTQNQDQPLENPSNVPTLEPFDQPEQKLKQLQSEVSSLKVESNVILQKMLKNLVQENLVDANTEDGKVLMNLHRNLEKGLLTFPGMLSESLPTDNGGQQLSGLVNGGQVLPGSTDL</sequence>
<evidence type="ECO:0000313" key="3">
    <source>
        <dbReference type="RefSeq" id="XP_005107441.1"/>
    </source>
</evidence>
<evidence type="ECO:0000313" key="6">
    <source>
        <dbReference type="RefSeq" id="XP_035828064.1"/>
    </source>
</evidence>
<dbReference type="RefSeq" id="XP_012942985.1">
    <property type="nucleotide sequence ID" value="XM_013087531.2"/>
</dbReference>
<protein>
    <submittedName>
        <fullName evidence="3 4">Uncharacterized protein LOC101849319</fullName>
    </submittedName>
</protein>
<feature type="compositionally biased region" description="Polar residues" evidence="1">
    <location>
        <begin position="91"/>
        <end position="107"/>
    </location>
</feature>
<feature type="region of interest" description="Disordered" evidence="1">
    <location>
        <begin position="83"/>
        <end position="123"/>
    </location>
</feature>
<name>A0ABM1W071_APLCA</name>
<organism evidence="2 6">
    <name type="scientific">Aplysia californica</name>
    <name type="common">California sea hare</name>
    <dbReference type="NCBI Taxonomy" id="6500"/>
    <lineage>
        <taxon>Eukaryota</taxon>
        <taxon>Metazoa</taxon>
        <taxon>Spiralia</taxon>
        <taxon>Lophotrochozoa</taxon>
        <taxon>Mollusca</taxon>
        <taxon>Gastropoda</taxon>
        <taxon>Heterobranchia</taxon>
        <taxon>Euthyneura</taxon>
        <taxon>Tectipleura</taxon>
        <taxon>Aplysiida</taxon>
        <taxon>Aplysioidea</taxon>
        <taxon>Aplysiidae</taxon>
        <taxon>Aplysia</taxon>
    </lineage>
</organism>
<keyword evidence="2" id="KW-1185">Reference proteome</keyword>
<dbReference type="RefSeq" id="XP_035828064.1">
    <property type="nucleotide sequence ID" value="XM_035972171.1"/>
</dbReference>
<evidence type="ECO:0000256" key="1">
    <source>
        <dbReference type="SAM" id="MobiDB-lite"/>
    </source>
</evidence>
<accession>A0ABM1W071</accession>
<dbReference type="RefSeq" id="XP_005107441.1">
    <property type="nucleotide sequence ID" value="XM_005107384.3"/>
</dbReference>
<gene>
    <name evidence="3 4 5 6" type="primary">LOC101849319</name>
</gene>
<proteinExistence type="predicted"/>
<feature type="compositionally biased region" description="Polar residues" evidence="1">
    <location>
        <begin position="244"/>
        <end position="263"/>
    </location>
</feature>
<reference evidence="3 4" key="1">
    <citation type="submission" date="2025-05" db="UniProtKB">
        <authorList>
            <consortium name="RefSeq"/>
        </authorList>
    </citation>
    <scope>IDENTIFICATION</scope>
</reference>
<dbReference type="RefSeq" id="XP_035828063.1">
    <property type="nucleotide sequence ID" value="XM_035972170.1"/>
</dbReference>
<dbReference type="GeneID" id="101849319"/>
<dbReference type="Proteomes" id="UP000694888">
    <property type="component" value="Unplaced"/>
</dbReference>
<feature type="region of interest" description="Disordered" evidence="1">
    <location>
        <begin position="244"/>
        <end position="268"/>
    </location>
</feature>
<evidence type="ECO:0000313" key="2">
    <source>
        <dbReference type="Proteomes" id="UP000694888"/>
    </source>
</evidence>
<feature type="region of interest" description="Disordered" evidence="1">
    <location>
        <begin position="146"/>
        <end position="178"/>
    </location>
</feature>